<dbReference type="RefSeq" id="XP_030828803.1">
    <property type="nucleotide sequence ID" value="XM_030972943.1"/>
</dbReference>
<evidence type="ECO:0000256" key="1">
    <source>
        <dbReference type="SAM" id="MobiDB-lite"/>
    </source>
</evidence>
<reference evidence="3" key="2">
    <citation type="submission" date="2021-01" db="UniProtKB">
        <authorList>
            <consortium name="EnsemblMetazoa"/>
        </authorList>
    </citation>
    <scope>IDENTIFICATION</scope>
</reference>
<dbReference type="OMA" id="KCARIYQ"/>
<keyword evidence="4" id="KW-1185">Reference proteome</keyword>
<evidence type="ECO:0000313" key="4">
    <source>
        <dbReference type="Proteomes" id="UP000007110"/>
    </source>
</evidence>
<dbReference type="InParanoid" id="A0A7M7MZM5"/>
<accession>A0A7M7MZM5</accession>
<sequence length="130" mass="15309">MVLVVVFVTVVRVEMLFMFTLIIFVYFFLSDSTACKCRTGNQKCWTKCARIYQSKRRAESPRSEQPLPDILKQSSEIDDIRYEDLVDTNQRNSADSPSLEELLDSLPFPWRRNIYRLIQEAEMAELENFL</sequence>
<dbReference type="OrthoDB" id="10401808at2759"/>
<dbReference type="GeneID" id="105441013"/>
<name>A0A7M7MZM5_STRPU</name>
<feature type="region of interest" description="Disordered" evidence="1">
    <location>
        <begin position="55"/>
        <end position="75"/>
    </location>
</feature>
<dbReference type="EnsemblMetazoa" id="XM_030972943">
    <property type="protein sequence ID" value="XP_030828803"/>
    <property type="gene ID" value="LOC105441013"/>
</dbReference>
<protein>
    <submittedName>
        <fullName evidence="3">Uncharacterized protein</fullName>
    </submittedName>
</protein>
<evidence type="ECO:0000256" key="2">
    <source>
        <dbReference type="SAM" id="Phobius"/>
    </source>
</evidence>
<dbReference type="AlphaFoldDB" id="A0A7M7MZM5"/>
<keyword evidence="2" id="KW-1133">Transmembrane helix</keyword>
<evidence type="ECO:0000313" key="3">
    <source>
        <dbReference type="EnsemblMetazoa" id="XP_030828803"/>
    </source>
</evidence>
<dbReference type="KEGG" id="spu:105441013"/>
<organism evidence="3 4">
    <name type="scientific">Strongylocentrotus purpuratus</name>
    <name type="common">Purple sea urchin</name>
    <dbReference type="NCBI Taxonomy" id="7668"/>
    <lineage>
        <taxon>Eukaryota</taxon>
        <taxon>Metazoa</taxon>
        <taxon>Echinodermata</taxon>
        <taxon>Eleutherozoa</taxon>
        <taxon>Echinozoa</taxon>
        <taxon>Echinoidea</taxon>
        <taxon>Euechinoidea</taxon>
        <taxon>Echinacea</taxon>
        <taxon>Camarodonta</taxon>
        <taxon>Echinidea</taxon>
        <taxon>Strongylocentrotidae</taxon>
        <taxon>Strongylocentrotus</taxon>
    </lineage>
</organism>
<keyword evidence="2" id="KW-0472">Membrane</keyword>
<feature type="transmembrane region" description="Helical" evidence="2">
    <location>
        <begin position="6"/>
        <end position="29"/>
    </location>
</feature>
<dbReference type="Proteomes" id="UP000007110">
    <property type="component" value="Unassembled WGS sequence"/>
</dbReference>
<proteinExistence type="predicted"/>
<reference evidence="4" key="1">
    <citation type="submission" date="2015-02" db="EMBL/GenBank/DDBJ databases">
        <title>Genome sequencing for Strongylocentrotus purpuratus.</title>
        <authorList>
            <person name="Murali S."/>
            <person name="Liu Y."/>
            <person name="Vee V."/>
            <person name="English A."/>
            <person name="Wang M."/>
            <person name="Skinner E."/>
            <person name="Han Y."/>
            <person name="Muzny D.M."/>
            <person name="Worley K.C."/>
            <person name="Gibbs R.A."/>
        </authorList>
    </citation>
    <scope>NUCLEOTIDE SEQUENCE</scope>
</reference>
<keyword evidence="2" id="KW-0812">Transmembrane</keyword>